<reference evidence="1" key="2">
    <citation type="submission" date="2023-05" db="EMBL/GenBank/DDBJ databases">
        <authorList>
            <consortium name="Lawrence Berkeley National Laboratory"/>
            <person name="Steindorff A."/>
            <person name="Hensen N."/>
            <person name="Bonometti L."/>
            <person name="Westerberg I."/>
            <person name="Brannstrom I.O."/>
            <person name="Guillou S."/>
            <person name="Cros-Aarteil S."/>
            <person name="Calhoun S."/>
            <person name="Haridas S."/>
            <person name="Kuo A."/>
            <person name="Mondo S."/>
            <person name="Pangilinan J."/>
            <person name="Riley R."/>
            <person name="Labutti K."/>
            <person name="Andreopoulos B."/>
            <person name="Lipzen A."/>
            <person name="Chen C."/>
            <person name="Yanf M."/>
            <person name="Daum C."/>
            <person name="Ng V."/>
            <person name="Clum A."/>
            <person name="Ohm R."/>
            <person name="Martin F."/>
            <person name="Silar P."/>
            <person name="Natvig D."/>
            <person name="Lalanne C."/>
            <person name="Gautier V."/>
            <person name="Ament-Velasquez S.L."/>
            <person name="Kruys A."/>
            <person name="Hutchinson M.I."/>
            <person name="Powell A.J."/>
            <person name="Barry K."/>
            <person name="Miller A.N."/>
            <person name="Grigoriev I.V."/>
            <person name="Debuchy R."/>
            <person name="Gladieux P."/>
            <person name="Thoren M.H."/>
            <person name="Johannesson H."/>
        </authorList>
    </citation>
    <scope>NUCLEOTIDE SEQUENCE</scope>
    <source>
        <strain evidence="1">CBS 103.79</strain>
    </source>
</reference>
<dbReference type="InterPro" id="IPR029063">
    <property type="entry name" value="SAM-dependent_MTases_sf"/>
</dbReference>
<dbReference type="Pfam" id="PF10294">
    <property type="entry name" value="Methyltransf_16"/>
    <property type="match status" value="1"/>
</dbReference>
<dbReference type="Proteomes" id="UP001303889">
    <property type="component" value="Unassembled WGS sequence"/>
</dbReference>
<reference evidence="1" key="1">
    <citation type="journal article" date="2023" name="Mol. Phylogenet. Evol.">
        <title>Genome-scale phylogeny and comparative genomics of the fungal order Sordariales.</title>
        <authorList>
            <person name="Hensen N."/>
            <person name="Bonometti L."/>
            <person name="Westerberg I."/>
            <person name="Brannstrom I.O."/>
            <person name="Guillou S."/>
            <person name="Cros-Aarteil S."/>
            <person name="Calhoun S."/>
            <person name="Haridas S."/>
            <person name="Kuo A."/>
            <person name="Mondo S."/>
            <person name="Pangilinan J."/>
            <person name="Riley R."/>
            <person name="LaButti K."/>
            <person name="Andreopoulos B."/>
            <person name="Lipzen A."/>
            <person name="Chen C."/>
            <person name="Yan M."/>
            <person name="Daum C."/>
            <person name="Ng V."/>
            <person name="Clum A."/>
            <person name="Steindorff A."/>
            <person name="Ohm R.A."/>
            <person name="Martin F."/>
            <person name="Silar P."/>
            <person name="Natvig D.O."/>
            <person name="Lalanne C."/>
            <person name="Gautier V."/>
            <person name="Ament-Velasquez S.L."/>
            <person name="Kruys A."/>
            <person name="Hutchinson M.I."/>
            <person name="Powell A.J."/>
            <person name="Barry K."/>
            <person name="Miller A.N."/>
            <person name="Grigoriev I.V."/>
            <person name="Debuchy R."/>
            <person name="Gladieux P."/>
            <person name="Hiltunen Thoren M."/>
            <person name="Johannesson H."/>
        </authorList>
    </citation>
    <scope>NUCLEOTIDE SEQUENCE</scope>
    <source>
        <strain evidence="1">CBS 103.79</strain>
    </source>
</reference>
<keyword evidence="1" id="KW-0808">Transferase</keyword>
<keyword evidence="2" id="KW-1185">Reference proteome</keyword>
<dbReference type="SUPFAM" id="SSF53335">
    <property type="entry name" value="S-adenosyl-L-methionine-dependent methyltransferases"/>
    <property type="match status" value="1"/>
</dbReference>
<dbReference type="Gene3D" id="3.40.50.150">
    <property type="entry name" value="Vaccinia Virus protein VP39"/>
    <property type="match status" value="1"/>
</dbReference>
<dbReference type="InterPro" id="IPR019410">
    <property type="entry name" value="Methyltransf_16"/>
</dbReference>
<protein>
    <submittedName>
        <fullName evidence="1">Methyltransferase-domain-containing protein</fullName>
    </submittedName>
</protein>
<comment type="caution">
    <text evidence="1">The sequence shown here is derived from an EMBL/GenBank/DDBJ whole genome shotgun (WGS) entry which is preliminary data.</text>
</comment>
<dbReference type="PANTHER" id="PTHR14614:SF132">
    <property type="entry name" value="PROTEIN-LYSINE METHYLTRANSFERASE C42C1.13"/>
    <property type="match status" value="1"/>
</dbReference>
<sequence length="389" mass="42266">MHYIRFCRPPEVQPGRSHASVKIVLTITTDLSDSFLSPGIPIQLAVVGAYTQQKDGKSQLVPVNLIQTNPPTWRAGMRVLKLDLPLPPSQPIETIQIRPLNRQLTALSTDDVLPGAQGLIMGVYADMPRPGGGPAPSVCFRSLRLSTGDPGVVQTLQIEEDLGESIARHIWDSGIVMVSLFADLCFDSTAGTAQKKALPLLRDILSPQDRALNILELGCGVGVMGIGLARILALRQAKEQPRILMTDLPEAEQKARANIARQADASANLDFEPLDWEDGKDDRFGDQAASCAWELVALCDCTYNTDTLPPLVKTLSALHRHSATHSAETGAPVNTEVLVATKLRHSSERIFFDLMSAEGWAIREQTVLPLPMLDGEAQAVEVYLFGKQG</sequence>
<organism evidence="1 2">
    <name type="scientific">Staphylotrichum tortipilum</name>
    <dbReference type="NCBI Taxonomy" id="2831512"/>
    <lineage>
        <taxon>Eukaryota</taxon>
        <taxon>Fungi</taxon>
        <taxon>Dikarya</taxon>
        <taxon>Ascomycota</taxon>
        <taxon>Pezizomycotina</taxon>
        <taxon>Sordariomycetes</taxon>
        <taxon>Sordariomycetidae</taxon>
        <taxon>Sordariales</taxon>
        <taxon>Chaetomiaceae</taxon>
        <taxon>Staphylotrichum</taxon>
    </lineage>
</organism>
<proteinExistence type="predicted"/>
<accession>A0AAN6RSM8</accession>
<dbReference type="EMBL" id="MU855589">
    <property type="protein sequence ID" value="KAK3901324.1"/>
    <property type="molecule type" value="Genomic_DNA"/>
</dbReference>
<dbReference type="AlphaFoldDB" id="A0AAN6RSM8"/>
<dbReference type="PANTHER" id="PTHR14614">
    <property type="entry name" value="HEPATOCELLULAR CARCINOMA-ASSOCIATED ANTIGEN"/>
    <property type="match status" value="1"/>
</dbReference>
<dbReference type="GO" id="GO:0032259">
    <property type="term" value="P:methylation"/>
    <property type="evidence" value="ECO:0007669"/>
    <property type="project" value="UniProtKB-KW"/>
</dbReference>
<dbReference type="GO" id="GO:0008757">
    <property type="term" value="F:S-adenosylmethionine-dependent methyltransferase activity"/>
    <property type="evidence" value="ECO:0007669"/>
    <property type="project" value="UniProtKB-ARBA"/>
</dbReference>
<name>A0AAN6RSM8_9PEZI</name>
<evidence type="ECO:0000313" key="1">
    <source>
        <dbReference type="EMBL" id="KAK3901324.1"/>
    </source>
</evidence>
<gene>
    <name evidence="1" type="ORF">C8A05DRAFT_34993</name>
</gene>
<dbReference type="GO" id="GO:0005829">
    <property type="term" value="C:cytosol"/>
    <property type="evidence" value="ECO:0007669"/>
    <property type="project" value="TreeGrafter"/>
</dbReference>
<keyword evidence="1" id="KW-0489">Methyltransferase</keyword>
<evidence type="ECO:0000313" key="2">
    <source>
        <dbReference type="Proteomes" id="UP001303889"/>
    </source>
</evidence>